<name>A0A9J6FU10_HAELO</name>
<keyword evidence="1" id="KW-1133">Transmembrane helix</keyword>
<dbReference type="Proteomes" id="UP000821853">
    <property type="component" value="Chromosome 2"/>
</dbReference>
<accession>A0A9J6FU10</accession>
<dbReference type="EMBL" id="JABSTR010000004">
    <property type="protein sequence ID" value="KAH9366259.1"/>
    <property type="molecule type" value="Genomic_DNA"/>
</dbReference>
<evidence type="ECO:0000256" key="1">
    <source>
        <dbReference type="SAM" id="Phobius"/>
    </source>
</evidence>
<comment type="caution">
    <text evidence="2">The sequence shown here is derived from an EMBL/GenBank/DDBJ whole genome shotgun (WGS) entry which is preliminary data.</text>
</comment>
<evidence type="ECO:0000313" key="3">
    <source>
        <dbReference type="Proteomes" id="UP000821853"/>
    </source>
</evidence>
<keyword evidence="3" id="KW-1185">Reference proteome</keyword>
<dbReference type="AlphaFoldDB" id="A0A9J6FU10"/>
<keyword evidence="1" id="KW-0472">Membrane</keyword>
<evidence type="ECO:0000313" key="2">
    <source>
        <dbReference type="EMBL" id="KAH9366259.1"/>
    </source>
</evidence>
<reference evidence="2 3" key="1">
    <citation type="journal article" date="2020" name="Cell">
        <title>Large-Scale Comparative Analyses of Tick Genomes Elucidate Their Genetic Diversity and Vector Capacities.</title>
        <authorList>
            <consortium name="Tick Genome and Microbiome Consortium (TIGMIC)"/>
            <person name="Jia N."/>
            <person name="Wang J."/>
            <person name="Shi W."/>
            <person name="Du L."/>
            <person name="Sun Y."/>
            <person name="Zhan W."/>
            <person name="Jiang J.F."/>
            <person name="Wang Q."/>
            <person name="Zhang B."/>
            <person name="Ji P."/>
            <person name="Bell-Sakyi L."/>
            <person name="Cui X.M."/>
            <person name="Yuan T.T."/>
            <person name="Jiang B.G."/>
            <person name="Yang W.F."/>
            <person name="Lam T.T."/>
            <person name="Chang Q.C."/>
            <person name="Ding S.J."/>
            <person name="Wang X.J."/>
            <person name="Zhu J.G."/>
            <person name="Ruan X.D."/>
            <person name="Zhao L."/>
            <person name="Wei J.T."/>
            <person name="Ye R.Z."/>
            <person name="Que T.C."/>
            <person name="Du C.H."/>
            <person name="Zhou Y.H."/>
            <person name="Cheng J.X."/>
            <person name="Dai P.F."/>
            <person name="Guo W.B."/>
            <person name="Han X.H."/>
            <person name="Huang E.J."/>
            <person name="Li L.F."/>
            <person name="Wei W."/>
            <person name="Gao Y.C."/>
            <person name="Liu J.Z."/>
            <person name="Shao H.Z."/>
            <person name="Wang X."/>
            <person name="Wang C.C."/>
            <person name="Yang T.C."/>
            <person name="Huo Q.B."/>
            <person name="Li W."/>
            <person name="Chen H.Y."/>
            <person name="Chen S.E."/>
            <person name="Zhou L.G."/>
            <person name="Ni X.B."/>
            <person name="Tian J.H."/>
            <person name="Sheng Y."/>
            <person name="Liu T."/>
            <person name="Pan Y.S."/>
            <person name="Xia L.Y."/>
            <person name="Li J."/>
            <person name="Zhao F."/>
            <person name="Cao W.C."/>
        </authorList>
    </citation>
    <scope>NUCLEOTIDE SEQUENCE [LARGE SCALE GENOMIC DNA]</scope>
    <source>
        <strain evidence="2">HaeL-2018</strain>
    </source>
</reference>
<feature type="transmembrane region" description="Helical" evidence="1">
    <location>
        <begin position="20"/>
        <end position="39"/>
    </location>
</feature>
<organism evidence="2 3">
    <name type="scientific">Haemaphysalis longicornis</name>
    <name type="common">Bush tick</name>
    <dbReference type="NCBI Taxonomy" id="44386"/>
    <lineage>
        <taxon>Eukaryota</taxon>
        <taxon>Metazoa</taxon>
        <taxon>Ecdysozoa</taxon>
        <taxon>Arthropoda</taxon>
        <taxon>Chelicerata</taxon>
        <taxon>Arachnida</taxon>
        <taxon>Acari</taxon>
        <taxon>Parasitiformes</taxon>
        <taxon>Ixodida</taxon>
        <taxon>Ixodoidea</taxon>
        <taxon>Ixodidae</taxon>
        <taxon>Haemaphysalinae</taxon>
        <taxon>Haemaphysalis</taxon>
    </lineage>
</organism>
<gene>
    <name evidence="2" type="ORF">HPB48_008321</name>
</gene>
<dbReference type="VEuPathDB" id="VectorBase:HLOH_040714"/>
<protein>
    <submittedName>
        <fullName evidence="2">Uncharacterized protein</fullName>
    </submittedName>
</protein>
<proteinExistence type="predicted"/>
<dbReference type="OrthoDB" id="10528445at2759"/>
<keyword evidence="1" id="KW-0812">Transmembrane</keyword>
<sequence length="170" mass="19902">MHRRQPWHRKQQFFEGQDTLEYVLLVAGVLSFQFFLAVLSHVAELYHGLPHADPNTSVAHTRHLRRGESWSRRLRTTRIPDLRQQADHLYSMLPTGFRNSAFALKLRSVADCANDACFKRTKTSPLFLVEKEDVAEFANWTKACGRHKEEGEWRTVRPVPKRRRRHKPGC</sequence>